<sequence length="193" mass="21168">MPRIAIIVGSTRPGRISPKVAQWVHTVASSRDDAEFEILDLADFTLPIYDEPLPPSMGQYTHDHTRVWSAAIAGFDGFVFVTPEYNRSIPGVLKNAIDYLSAEWANKAAGFVGYGVVGGARALEHLRLVLGELRVAPVRDAVCLSLFDDFTDFTDLTPREVQVTALETMLDDVVAWSRALASLRTPQHAETAV</sequence>
<dbReference type="Gene3D" id="3.40.50.360">
    <property type="match status" value="1"/>
</dbReference>
<dbReference type="SUPFAM" id="SSF52218">
    <property type="entry name" value="Flavoproteins"/>
    <property type="match status" value="1"/>
</dbReference>
<protein>
    <submittedName>
        <fullName evidence="2">NAD(P)H-dependent oxidoreductase</fullName>
        <ecNumber evidence="2">1.-.-.-</ecNumber>
    </submittedName>
</protein>
<name>A0ABZ2TX80_9ACTN</name>
<reference evidence="2 3" key="1">
    <citation type="journal article" date="2023" name="Virus Evol.">
        <title>Computational host range prediction-The good, the bad, and the ugly.</title>
        <authorList>
            <person name="Howell A.A."/>
            <person name="Versoza C.J."/>
            <person name="Pfeifer S.P."/>
        </authorList>
    </citation>
    <scope>NUCLEOTIDE SEQUENCE [LARGE SCALE GENOMIC DNA]</scope>
    <source>
        <strain evidence="2 3">1610/1b</strain>
    </source>
</reference>
<organism evidence="2 3">
    <name type="scientific">Gordonia hydrophobica</name>
    <dbReference type="NCBI Taxonomy" id="40516"/>
    <lineage>
        <taxon>Bacteria</taxon>
        <taxon>Bacillati</taxon>
        <taxon>Actinomycetota</taxon>
        <taxon>Actinomycetes</taxon>
        <taxon>Mycobacteriales</taxon>
        <taxon>Gordoniaceae</taxon>
        <taxon>Gordonia</taxon>
    </lineage>
</organism>
<keyword evidence="3" id="KW-1185">Reference proteome</keyword>
<dbReference type="Proteomes" id="UP001479933">
    <property type="component" value="Chromosome"/>
</dbReference>
<dbReference type="PANTHER" id="PTHR30543:SF21">
    <property type="entry name" value="NAD(P)H-DEPENDENT FMN REDUCTASE LOT6"/>
    <property type="match status" value="1"/>
</dbReference>
<dbReference type="InterPro" id="IPR005025">
    <property type="entry name" value="FMN_Rdtase-like_dom"/>
</dbReference>
<evidence type="ECO:0000313" key="2">
    <source>
        <dbReference type="EMBL" id="WYY06081.1"/>
    </source>
</evidence>
<dbReference type="EC" id="1.-.-.-" evidence="2"/>
<dbReference type="EMBL" id="CP136137">
    <property type="protein sequence ID" value="WYY06081.1"/>
    <property type="molecule type" value="Genomic_DNA"/>
</dbReference>
<dbReference type="Pfam" id="PF03358">
    <property type="entry name" value="FMN_red"/>
    <property type="match status" value="1"/>
</dbReference>
<dbReference type="InterPro" id="IPR029039">
    <property type="entry name" value="Flavoprotein-like_sf"/>
</dbReference>
<feature type="domain" description="NADPH-dependent FMN reductase-like" evidence="1">
    <location>
        <begin position="2"/>
        <end position="144"/>
    </location>
</feature>
<dbReference type="InterPro" id="IPR050712">
    <property type="entry name" value="NAD(P)H-dep_reductase"/>
</dbReference>
<evidence type="ECO:0000313" key="3">
    <source>
        <dbReference type="Proteomes" id="UP001479933"/>
    </source>
</evidence>
<evidence type="ECO:0000259" key="1">
    <source>
        <dbReference type="Pfam" id="PF03358"/>
    </source>
</evidence>
<dbReference type="PANTHER" id="PTHR30543">
    <property type="entry name" value="CHROMATE REDUCTASE"/>
    <property type="match status" value="1"/>
</dbReference>
<keyword evidence="2" id="KW-0560">Oxidoreductase</keyword>
<dbReference type="RefSeq" id="WP_066161720.1">
    <property type="nucleotide sequence ID" value="NZ_CP136137.1"/>
</dbReference>
<dbReference type="GO" id="GO:0016491">
    <property type="term" value="F:oxidoreductase activity"/>
    <property type="evidence" value="ECO:0007669"/>
    <property type="project" value="UniProtKB-KW"/>
</dbReference>
<proteinExistence type="predicted"/>
<accession>A0ABZ2TX80</accession>
<gene>
    <name evidence="2" type="ORF">RVF87_13465</name>
</gene>